<comment type="caution">
    <text evidence="2">The sequence shown here is derived from an EMBL/GenBank/DDBJ whole genome shotgun (WGS) entry which is preliminary data.</text>
</comment>
<proteinExistence type="predicted"/>
<evidence type="ECO:0000256" key="1">
    <source>
        <dbReference type="SAM" id="MobiDB-lite"/>
    </source>
</evidence>
<feature type="region of interest" description="Disordered" evidence="1">
    <location>
        <begin position="77"/>
        <end position="97"/>
    </location>
</feature>
<gene>
    <name evidence="2" type="ORF">ACFPYI_03085</name>
</gene>
<dbReference type="Proteomes" id="UP001596099">
    <property type="component" value="Unassembled WGS sequence"/>
</dbReference>
<sequence>MDSLAPSNVPLYATDEERERIWTRCAERGLPVVAVRVGERGFVVRYDLAPVDSRLTDSALQRLRRQVLAFRRRSPGVDRDSQVERLGGETGPIAGELHDETERSARRLASHVAETVLDSSNWYRGT</sequence>
<evidence type="ECO:0000313" key="3">
    <source>
        <dbReference type="Proteomes" id="UP001596099"/>
    </source>
</evidence>
<name>A0ABD5RIS3_9EURY</name>
<reference evidence="2 3" key="1">
    <citation type="journal article" date="2019" name="Int. J. Syst. Evol. Microbiol.">
        <title>The Global Catalogue of Microorganisms (GCM) 10K type strain sequencing project: providing services to taxonomists for standard genome sequencing and annotation.</title>
        <authorList>
            <consortium name="The Broad Institute Genomics Platform"/>
            <consortium name="The Broad Institute Genome Sequencing Center for Infectious Disease"/>
            <person name="Wu L."/>
            <person name="Ma J."/>
        </authorList>
    </citation>
    <scope>NUCLEOTIDE SEQUENCE [LARGE SCALE GENOMIC DNA]</scope>
    <source>
        <strain evidence="2 3">CGMCC 1.12543</strain>
    </source>
</reference>
<feature type="compositionally biased region" description="Basic and acidic residues" evidence="1">
    <location>
        <begin position="77"/>
        <end position="87"/>
    </location>
</feature>
<evidence type="ECO:0000313" key="2">
    <source>
        <dbReference type="EMBL" id="MFC5970305.1"/>
    </source>
</evidence>
<dbReference type="RefSeq" id="WP_247419140.1">
    <property type="nucleotide sequence ID" value="NZ_JALLGW010000002.1"/>
</dbReference>
<dbReference type="AlphaFoldDB" id="A0ABD5RIS3"/>
<keyword evidence="3" id="KW-1185">Reference proteome</keyword>
<organism evidence="2 3">
    <name type="scientific">Halomarina salina</name>
    <dbReference type="NCBI Taxonomy" id="1872699"/>
    <lineage>
        <taxon>Archaea</taxon>
        <taxon>Methanobacteriati</taxon>
        <taxon>Methanobacteriota</taxon>
        <taxon>Stenosarchaea group</taxon>
        <taxon>Halobacteria</taxon>
        <taxon>Halobacteriales</taxon>
        <taxon>Natronomonadaceae</taxon>
        <taxon>Halomarina</taxon>
    </lineage>
</organism>
<dbReference type="EMBL" id="JBHSQH010000001">
    <property type="protein sequence ID" value="MFC5970305.1"/>
    <property type="molecule type" value="Genomic_DNA"/>
</dbReference>
<accession>A0ABD5RIS3</accession>
<protein>
    <submittedName>
        <fullName evidence="2">Uncharacterized protein</fullName>
    </submittedName>
</protein>